<dbReference type="PROSITE" id="PS00125">
    <property type="entry name" value="SER_THR_PHOSPHATASE"/>
    <property type="match status" value="1"/>
</dbReference>
<dbReference type="EMBL" id="JBGBPQ010000003">
    <property type="protein sequence ID" value="KAL1526572.1"/>
    <property type="molecule type" value="Genomic_DNA"/>
</dbReference>
<dbReference type="SMART" id="SM00156">
    <property type="entry name" value="PP2Ac"/>
    <property type="match status" value="1"/>
</dbReference>
<keyword evidence="4" id="KW-0472">Membrane</keyword>
<dbReference type="GO" id="GO:0004722">
    <property type="term" value="F:protein serine/threonine phosphatase activity"/>
    <property type="evidence" value="ECO:0007669"/>
    <property type="project" value="UniProtKB-EC"/>
</dbReference>
<evidence type="ECO:0000313" key="10">
    <source>
        <dbReference type="Proteomes" id="UP001515480"/>
    </source>
</evidence>
<comment type="cofactor">
    <cofactor evidence="1">
        <name>Mn(2+)</name>
        <dbReference type="ChEBI" id="CHEBI:29035"/>
    </cofactor>
</comment>
<dbReference type="PANTHER" id="PTHR45668:SF5">
    <property type="entry name" value="SERINE_THREONINE-PROTEIN PHOSPHATASE 5"/>
    <property type="match status" value="1"/>
</dbReference>
<evidence type="ECO:0000256" key="1">
    <source>
        <dbReference type="ARBA" id="ARBA00001936"/>
    </source>
</evidence>
<dbReference type="PANTHER" id="PTHR45668">
    <property type="entry name" value="SERINE/THREONINE-PROTEIN PHOSPHATASE 5-RELATED"/>
    <property type="match status" value="1"/>
</dbReference>
<name>A0AB34K029_PRYPA</name>
<keyword evidence="6" id="KW-0378">Hydrolase</keyword>
<evidence type="ECO:0000256" key="6">
    <source>
        <dbReference type="RuleBase" id="RU004273"/>
    </source>
</evidence>
<dbReference type="PROSITE" id="PS00236">
    <property type="entry name" value="NEUROTR_ION_CHANNEL"/>
    <property type="match status" value="1"/>
</dbReference>
<dbReference type="Proteomes" id="UP001515480">
    <property type="component" value="Unassembled WGS sequence"/>
</dbReference>
<comment type="caution">
    <text evidence="9">The sequence shown here is derived from an EMBL/GenBank/DDBJ whole genome shotgun (WGS) entry which is preliminary data.</text>
</comment>
<evidence type="ECO:0000256" key="7">
    <source>
        <dbReference type="SAM" id="MobiDB-lite"/>
    </source>
</evidence>
<keyword evidence="3" id="KW-0479">Metal-binding</keyword>
<dbReference type="InterPro" id="IPR029052">
    <property type="entry name" value="Metallo-depent_PP-like"/>
</dbReference>
<accession>A0AB34K029</accession>
<dbReference type="InterPro" id="IPR006186">
    <property type="entry name" value="Ser/Thr-sp_prot-phosphatase"/>
</dbReference>
<dbReference type="PROSITE" id="PS50096">
    <property type="entry name" value="IQ"/>
    <property type="match status" value="1"/>
</dbReference>
<evidence type="ECO:0000256" key="3">
    <source>
        <dbReference type="ARBA" id="ARBA00022723"/>
    </source>
</evidence>
<dbReference type="GO" id="GO:0046872">
    <property type="term" value="F:metal ion binding"/>
    <property type="evidence" value="ECO:0007669"/>
    <property type="project" value="UniProtKB-KW"/>
</dbReference>
<dbReference type="SUPFAM" id="SSF56300">
    <property type="entry name" value="Metallo-dependent phosphatases"/>
    <property type="match status" value="1"/>
</dbReference>
<dbReference type="InterPro" id="IPR004843">
    <property type="entry name" value="Calcineurin-like_PHP"/>
</dbReference>
<dbReference type="PRINTS" id="PR00114">
    <property type="entry name" value="STPHPHTASE"/>
</dbReference>
<organism evidence="9 10">
    <name type="scientific">Prymnesium parvum</name>
    <name type="common">Toxic golden alga</name>
    <dbReference type="NCBI Taxonomy" id="97485"/>
    <lineage>
        <taxon>Eukaryota</taxon>
        <taxon>Haptista</taxon>
        <taxon>Haptophyta</taxon>
        <taxon>Prymnesiophyceae</taxon>
        <taxon>Prymnesiales</taxon>
        <taxon>Prymnesiaceae</taxon>
        <taxon>Prymnesium</taxon>
    </lineage>
</organism>
<feature type="region of interest" description="Disordered" evidence="7">
    <location>
        <begin position="748"/>
        <end position="782"/>
    </location>
</feature>
<evidence type="ECO:0000256" key="5">
    <source>
        <dbReference type="ARBA" id="ARBA00023211"/>
    </source>
</evidence>
<dbReference type="Gene3D" id="3.60.21.10">
    <property type="match status" value="1"/>
</dbReference>
<evidence type="ECO:0000313" key="9">
    <source>
        <dbReference type="EMBL" id="KAL1526572.1"/>
    </source>
</evidence>
<dbReference type="AlphaFoldDB" id="A0AB34K029"/>
<keyword evidence="10" id="KW-1185">Reference proteome</keyword>
<dbReference type="GO" id="GO:0016020">
    <property type="term" value="C:membrane"/>
    <property type="evidence" value="ECO:0007669"/>
    <property type="project" value="UniProtKB-SubCell"/>
</dbReference>
<proteinExistence type="inferred from homology"/>
<dbReference type="Pfam" id="PF00149">
    <property type="entry name" value="Metallophos"/>
    <property type="match status" value="1"/>
</dbReference>
<reference evidence="9 10" key="1">
    <citation type="journal article" date="2024" name="Science">
        <title>Giant polyketide synthase enzymes in the biosynthesis of giant marine polyether toxins.</title>
        <authorList>
            <person name="Fallon T.R."/>
            <person name="Shende V.V."/>
            <person name="Wierzbicki I.H."/>
            <person name="Pendleton A.L."/>
            <person name="Watervoot N.F."/>
            <person name="Auber R.P."/>
            <person name="Gonzalez D.J."/>
            <person name="Wisecaver J.H."/>
            <person name="Moore B.S."/>
        </authorList>
    </citation>
    <scope>NUCLEOTIDE SEQUENCE [LARGE SCALE GENOMIC DNA]</scope>
    <source>
        <strain evidence="9 10">12B1</strain>
    </source>
</reference>
<evidence type="ECO:0000256" key="2">
    <source>
        <dbReference type="ARBA" id="ARBA00004370"/>
    </source>
</evidence>
<evidence type="ECO:0000256" key="4">
    <source>
        <dbReference type="ARBA" id="ARBA00023136"/>
    </source>
</evidence>
<feature type="domain" description="Serine/threonine specific protein phosphatases" evidence="8">
    <location>
        <begin position="236"/>
        <end position="241"/>
    </location>
</feature>
<evidence type="ECO:0000259" key="8">
    <source>
        <dbReference type="PROSITE" id="PS00125"/>
    </source>
</evidence>
<sequence length="782" mass="86762">MSDCSASSGSSPGKSSGTSASKRGERPNWMQSEGGRAATRLQREWRGFRQRFRVEHIPGWKGKHPDRADASDTNQLTEFLEAIALEPAFGFERRASQELTRALMTPNVGRPWVVRPKLQFPLTRSGMMEMLSAFCRGQLIDTASASEVLRQETVLLQQLPNIVPVSIPEGTRLIVVGDLHGQFLDLMHIFRRLGFPSETNWYLFNGDFVDRGDCGVEVTLTIFGWQQVYPYGIFLNRGNHEERSVHSMHGFQQECTAKYDKDVYELFNDAFAQLPIATRVNKKVLILHGGIDDDVDLDALAAVPRDEYVVNASNSTQSGAGGRQGFVHPHMRSKMEEIRKRDLQMHPVNAALWNDPMKHEGWAHNKMRGTGRLFGPDVTGRFLDRFGLELIIRSHEQVMEGYEWPFENGKMLVTIFSASNYAGRSTNSGAVAIIGGVDPPVRINPQVGGTGTTITTNVFGFGKLHVLNYDAESITTLRADHRNLYKLACLFVARRTDLKATYHAAGTRGSSLTPAAWVSVTHSVLGASEELLFQMLASLLPDPPPHAVDAVAILDRFHIVAPAVEPLYQVHRILFAMLYKMDTAAKGSVSMREFQNACRILLRRFPEDAALCAHPKELISMMGLRGDKEINLQAMLNAFRVQVRDPPSALSGLELLHHMDRDYLRGLIEASNSSGRSSAERHRATTALENVNEHTATNMETESAGQDRISIPYSPLWGHLEKPALPPVAQGRDSSASDVFAFSMLVRGDTDDLPGDDDPLPRGLLKQGSDISAMSDFFDSEG</sequence>
<gene>
    <name evidence="9" type="ORF">AB1Y20_015280</name>
</gene>
<feature type="region of interest" description="Disordered" evidence="7">
    <location>
        <begin position="1"/>
        <end position="37"/>
    </location>
</feature>
<comment type="catalytic activity">
    <reaction evidence="6">
        <text>O-phospho-L-threonyl-[protein] + H2O = L-threonyl-[protein] + phosphate</text>
        <dbReference type="Rhea" id="RHEA:47004"/>
        <dbReference type="Rhea" id="RHEA-COMP:11060"/>
        <dbReference type="Rhea" id="RHEA-COMP:11605"/>
        <dbReference type="ChEBI" id="CHEBI:15377"/>
        <dbReference type="ChEBI" id="CHEBI:30013"/>
        <dbReference type="ChEBI" id="CHEBI:43474"/>
        <dbReference type="ChEBI" id="CHEBI:61977"/>
        <dbReference type="EC" id="3.1.3.16"/>
    </reaction>
</comment>
<comment type="similarity">
    <text evidence="6">Belongs to the PPP phosphatase family.</text>
</comment>
<dbReference type="InterPro" id="IPR051134">
    <property type="entry name" value="PPP_phosphatase"/>
</dbReference>
<comment type="subcellular location">
    <subcellularLocation>
        <location evidence="2">Membrane</location>
    </subcellularLocation>
</comment>
<feature type="compositionally biased region" description="Low complexity" evidence="7">
    <location>
        <begin position="1"/>
        <end position="21"/>
    </location>
</feature>
<keyword evidence="5" id="KW-0464">Manganese</keyword>
<protein>
    <recommendedName>
        <fullName evidence="6">Serine/threonine-protein phosphatase</fullName>
        <ecNumber evidence="6">3.1.3.16</ecNumber>
    </recommendedName>
</protein>
<dbReference type="EC" id="3.1.3.16" evidence="6"/>
<dbReference type="InterPro" id="IPR018000">
    <property type="entry name" value="Neurotransmitter_ion_chnl_CS"/>
</dbReference>